<gene>
    <name evidence="6" type="ORF">ENE74_09230</name>
</gene>
<keyword evidence="4" id="KW-1133">Transmembrane helix</keyword>
<dbReference type="Pfam" id="PF00535">
    <property type="entry name" value="Glycos_transf_2"/>
    <property type="match status" value="1"/>
</dbReference>
<evidence type="ECO:0000256" key="2">
    <source>
        <dbReference type="ARBA" id="ARBA00022676"/>
    </source>
</evidence>
<dbReference type="PANTHER" id="PTHR43630">
    <property type="entry name" value="POLY-BETA-1,6-N-ACETYL-D-GLUCOSAMINE SYNTHASE"/>
    <property type="match status" value="1"/>
</dbReference>
<comment type="similarity">
    <text evidence="1">Belongs to the glycosyltransferase 2 family.</text>
</comment>
<feature type="transmembrane region" description="Helical" evidence="4">
    <location>
        <begin position="6"/>
        <end position="23"/>
    </location>
</feature>
<evidence type="ECO:0000313" key="6">
    <source>
        <dbReference type="EMBL" id="RVT40661.1"/>
    </source>
</evidence>
<comment type="caution">
    <text evidence="6">The sequence shown here is derived from an EMBL/GenBank/DDBJ whole genome shotgun (WGS) entry which is preliminary data.</text>
</comment>
<keyword evidence="3 6" id="KW-0808">Transferase</keyword>
<keyword evidence="4" id="KW-0472">Membrane</keyword>
<evidence type="ECO:0000313" key="7">
    <source>
        <dbReference type="Proteomes" id="UP000282977"/>
    </source>
</evidence>
<keyword evidence="2" id="KW-0328">Glycosyltransferase</keyword>
<evidence type="ECO:0000259" key="5">
    <source>
        <dbReference type="Pfam" id="PF00535"/>
    </source>
</evidence>
<feature type="transmembrane region" description="Helical" evidence="4">
    <location>
        <begin position="291"/>
        <end position="310"/>
    </location>
</feature>
<feature type="domain" description="Glycosyltransferase 2-like" evidence="5">
    <location>
        <begin position="49"/>
        <end position="209"/>
    </location>
</feature>
<dbReference type="InterPro" id="IPR029044">
    <property type="entry name" value="Nucleotide-diphossugar_trans"/>
</dbReference>
<evidence type="ECO:0000256" key="4">
    <source>
        <dbReference type="SAM" id="Phobius"/>
    </source>
</evidence>
<reference evidence="6 7" key="1">
    <citation type="submission" date="2019-01" db="EMBL/GenBank/DDBJ databases">
        <authorList>
            <person name="Chen W.-M."/>
        </authorList>
    </citation>
    <scope>NUCLEOTIDE SEQUENCE [LARGE SCALE GENOMIC DNA]</scope>
    <source>
        <strain evidence="6 7">TLA-22</strain>
    </source>
</reference>
<dbReference type="SUPFAM" id="SSF53448">
    <property type="entry name" value="Nucleotide-diphospho-sugar transferases"/>
    <property type="match status" value="1"/>
</dbReference>
<dbReference type="RefSeq" id="WP_127690661.1">
    <property type="nucleotide sequence ID" value="NZ_RZUL01000003.1"/>
</dbReference>
<evidence type="ECO:0000256" key="3">
    <source>
        <dbReference type="ARBA" id="ARBA00022679"/>
    </source>
</evidence>
<dbReference type="Proteomes" id="UP000282977">
    <property type="component" value="Unassembled WGS sequence"/>
</dbReference>
<dbReference type="EMBL" id="RZUL01000003">
    <property type="protein sequence ID" value="RVT40661.1"/>
    <property type="molecule type" value="Genomic_DNA"/>
</dbReference>
<keyword evidence="4" id="KW-0812">Transmembrane</keyword>
<organism evidence="6 7">
    <name type="scientific">Sphingobium algorifonticola</name>
    <dbReference type="NCBI Taxonomy" id="2008318"/>
    <lineage>
        <taxon>Bacteria</taxon>
        <taxon>Pseudomonadati</taxon>
        <taxon>Pseudomonadota</taxon>
        <taxon>Alphaproteobacteria</taxon>
        <taxon>Sphingomonadales</taxon>
        <taxon>Sphingomonadaceae</taxon>
        <taxon>Sphingobium</taxon>
    </lineage>
</organism>
<keyword evidence="7" id="KW-1185">Reference proteome</keyword>
<sequence>MSPHFYFLAAICAVLFLHPYVTYPLSLRLLRARPLAPDPASPLPTASLLFSAYNEEAALPAKIANLEAIKACNPDIEILAYSDMSSDATTAMLARRPDLLTLVPATERTGKATGMRRMVAQATGDICIFTDANVLLDPAAVTPLLSYFRDPAVGGVSGTLRYINDADGVTASVGGLYWRLEEHIKALESRCGSMMGADGAIFATRRALYPHVPAHLLDDMTASISVTFHGLRLIRASDVVAYEKGTTDPRDEFRRKRRIACRAFNTHRHLWPSIRRHFTALDVYKYLSHKLLRWFGAPILACGIAALLLAMTLNGLGAYALGLALASGALFVAGRLFAVPVLSQITEIALSIAATFIGVIDALRGRTYAIWTPAASRN</sequence>
<accession>A0A437J659</accession>
<dbReference type="GO" id="GO:0016757">
    <property type="term" value="F:glycosyltransferase activity"/>
    <property type="evidence" value="ECO:0007669"/>
    <property type="project" value="UniProtKB-KW"/>
</dbReference>
<protein>
    <submittedName>
        <fullName evidence="6">Glycosyltransferase</fullName>
    </submittedName>
</protein>
<evidence type="ECO:0000256" key="1">
    <source>
        <dbReference type="ARBA" id="ARBA00006739"/>
    </source>
</evidence>
<proteinExistence type="inferred from homology"/>
<dbReference type="AlphaFoldDB" id="A0A437J659"/>
<name>A0A437J659_9SPHN</name>
<dbReference type="Gene3D" id="3.90.550.10">
    <property type="entry name" value="Spore Coat Polysaccharide Biosynthesis Protein SpsA, Chain A"/>
    <property type="match status" value="1"/>
</dbReference>
<dbReference type="PANTHER" id="PTHR43630:SF1">
    <property type="entry name" value="POLY-BETA-1,6-N-ACETYL-D-GLUCOSAMINE SYNTHASE"/>
    <property type="match status" value="1"/>
</dbReference>
<feature type="transmembrane region" description="Helical" evidence="4">
    <location>
        <begin position="316"/>
        <end position="338"/>
    </location>
</feature>
<dbReference type="OrthoDB" id="9766971at2"/>
<dbReference type="InterPro" id="IPR001173">
    <property type="entry name" value="Glyco_trans_2-like"/>
</dbReference>